<dbReference type="SUPFAM" id="SSF158446">
    <property type="entry name" value="IVS-encoded protein-like"/>
    <property type="match status" value="1"/>
</dbReference>
<dbReference type="AlphaFoldDB" id="A0A1G2G5K1"/>
<dbReference type="InterPro" id="IPR036583">
    <property type="entry name" value="23S_rRNA_IVS_sf"/>
</dbReference>
<proteinExistence type="predicted"/>
<gene>
    <name evidence="1" type="ORF">A2756_00815</name>
</gene>
<dbReference type="CDD" id="cd16377">
    <property type="entry name" value="23S_rRNA_IVP_like"/>
    <property type="match status" value="1"/>
</dbReference>
<dbReference type="Proteomes" id="UP000177785">
    <property type="component" value="Unassembled WGS sequence"/>
</dbReference>
<dbReference type="PANTHER" id="PTHR38471:SF2">
    <property type="entry name" value="FOUR HELIX BUNDLE PROTEIN"/>
    <property type="match status" value="1"/>
</dbReference>
<comment type="caution">
    <text evidence="1">The sequence shown here is derived from an EMBL/GenBank/DDBJ whole genome shotgun (WGS) entry which is preliminary data.</text>
</comment>
<evidence type="ECO:0008006" key="3">
    <source>
        <dbReference type="Google" id="ProtNLM"/>
    </source>
</evidence>
<dbReference type="Pfam" id="PF05635">
    <property type="entry name" value="23S_rRNA_IVP"/>
    <property type="match status" value="1"/>
</dbReference>
<dbReference type="Gene3D" id="1.20.1440.60">
    <property type="entry name" value="23S rRNA-intervening sequence"/>
    <property type="match status" value="1"/>
</dbReference>
<protein>
    <recommendedName>
        <fullName evidence="3">Four helix bundle protein</fullName>
    </recommendedName>
</protein>
<evidence type="ECO:0000313" key="2">
    <source>
        <dbReference type="Proteomes" id="UP000177785"/>
    </source>
</evidence>
<accession>A0A1G2G5K1</accession>
<dbReference type="NCBIfam" id="TIGR02436">
    <property type="entry name" value="four helix bundle protein"/>
    <property type="match status" value="1"/>
</dbReference>
<dbReference type="EMBL" id="MHNL01000006">
    <property type="protein sequence ID" value="OGZ45545.1"/>
    <property type="molecule type" value="Genomic_DNA"/>
</dbReference>
<organism evidence="1 2">
    <name type="scientific">Candidatus Ryanbacteria bacterium RIFCSPHIGHO2_01_FULL_48_27</name>
    <dbReference type="NCBI Taxonomy" id="1802115"/>
    <lineage>
        <taxon>Bacteria</taxon>
        <taxon>Candidatus Ryaniibacteriota</taxon>
    </lineage>
</organism>
<name>A0A1G2G5K1_9BACT</name>
<evidence type="ECO:0000313" key="1">
    <source>
        <dbReference type="EMBL" id="OGZ45545.1"/>
    </source>
</evidence>
<dbReference type="STRING" id="1802115.A2756_00815"/>
<reference evidence="1 2" key="1">
    <citation type="journal article" date="2016" name="Nat. Commun.">
        <title>Thousands of microbial genomes shed light on interconnected biogeochemical processes in an aquifer system.</title>
        <authorList>
            <person name="Anantharaman K."/>
            <person name="Brown C.T."/>
            <person name="Hug L.A."/>
            <person name="Sharon I."/>
            <person name="Castelle C.J."/>
            <person name="Probst A.J."/>
            <person name="Thomas B.C."/>
            <person name="Singh A."/>
            <person name="Wilkins M.J."/>
            <person name="Karaoz U."/>
            <person name="Brodie E.L."/>
            <person name="Williams K.H."/>
            <person name="Hubbard S.S."/>
            <person name="Banfield J.F."/>
        </authorList>
    </citation>
    <scope>NUCLEOTIDE SEQUENCE [LARGE SCALE GENOMIC DNA]</scope>
</reference>
<dbReference type="InterPro" id="IPR012657">
    <property type="entry name" value="23S_rRNA-intervening_sequence"/>
</dbReference>
<dbReference type="PANTHER" id="PTHR38471">
    <property type="entry name" value="FOUR HELIX BUNDLE PROTEIN"/>
    <property type="match status" value="1"/>
</dbReference>
<sequence>MAGFQDLKVWQEAHRLVLRVYEVTASFPDAERYGLVSQAQRAAVSIAANIAEGTKRNTGPDRARFYVIADTSLEEVRYYLILSRDLQYVTMGEYDILWEHAANVGRMLNGLLRSSRQ</sequence>